<sequence length="178" mass="19636">MKKSIICAGLGGQGVLTAGKILMYAAYEKELNVTWFPSYGNEMRGGNANCNVIISDKRIASPYADHPDVVMAMSSSAVDIYENAMNPGGTLYVNSSLVDEGRKYRGDIKVVKCDATDLAIDLKSERNANLCMLGKMLVESDLFAYDEFEKSMCGYFEIQGKGKYNEKNKEMLRAGYSK</sequence>
<dbReference type="PANTHER" id="PTHR42730:SF1">
    <property type="entry name" value="2-OXOGLUTARATE SYNTHASE SUBUNIT KORC"/>
    <property type="match status" value="1"/>
</dbReference>
<dbReference type="PANTHER" id="PTHR42730">
    <property type="entry name" value="2-OXOGLUTARATE SYNTHASE SUBUNIT KORC"/>
    <property type="match status" value="1"/>
</dbReference>
<dbReference type="Proteomes" id="UP000526307">
    <property type="component" value="Unassembled WGS sequence"/>
</dbReference>
<evidence type="ECO:0000256" key="1">
    <source>
        <dbReference type="ARBA" id="ARBA00023002"/>
    </source>
</evidence>
<keyword evidence="1" id="KW-0560">Oxidoreductase</keyword>
<accession>A0A7Y8VQV8</accession>
<comment type="caution">
    <text evidence="3">The sequence shown here is derived from an EMBL/GenBank/DDBJ whole genome shotgun (WGS) entry which is preliminary data.</text>
</comment>
<proteinExistence type="predicted"/>
<evidence type="ECO:0000313" key="3">
    <source>
        <dbReference type="EMBL" id="NWO22988.1"/>
    </source>
</evidence>
<name>A0A7Y8VQV8_9FIRM</name>
<dbReference type="InterPro" id="IPR052554">
    <property type="entry name" value="2-oxoglutarate_synth_KorC"/>
</dbReference>
<gene>
    <name evidence="3" type="ORF">HW270_02690</name>
</gene>
<dbReference type="SUPFAM" id="SSF53323">
    <property type="entry name" value="Pyruvate-ferredoxin oxidoreductase, PFOR, domain III"/>
    <property type="match status" value="1"/>
</dbReference>
<dbReference type="InterPro" id="IPR019752">
    <property type="entry name" value="Pyrv/ketoisovalerate_OxRed_cat"/>
</dbReference>
<dbReference type="EMBL" id="JABXYR010000001">
    <property type="protein sequence ID" value="NWO22988.1"/>
    <property type="molecule type" value="Genomic_DNA"/>
</dbReference>
<organism evidence="3 4">
    <name type="scientific">Mogibacterium timidum</name>
    <dbReference type="NCBI Taxonomy" id="35519"/>
    <lineage>
        <taxon>Bacteria</taxon>
        <taxon>Bacillati</taxon>
        <taxon>Bacillota</taxon>
        <taxon>Clostridia</taxon>
        <taxon>Peptostreptococcales</taxon>
        <taxon>Anaerovoracaceae</taxon>
        <taxon>Mogibacterium</taxon>
    </lineage>
</organism>
<protein>
    <submittedName>
        <fullName evidence="3">2-oxoacid:acceptor oxidoreductase family protein</fullName>
    </submittedName>
</protein>
<dbReference type="InterPro" id="IPR002869">
    <property type="entry name" value="Pyrv_flavodox_OxRed_cen"/>
</dbReference>
<feature type="domain" description="Pyruvate/ketoisovalerate oxidoreductase catalytic" evidence="2">
    <location>
        <begin position="11"/>
        <end position="176"/>
    </location>
</feature>
<dbReference type="Gene3D" id="3.40.920.10">
    <property type="entry name" value="Pyruvate-ferredoxin oxidoreductase, PFOR, domain III"/>
    <property type="match status" value="1"/>
</dbReference>
<dbReference type="AlphaFoldDB" id="A0A7Y8VQV8"/>
<dbReference type="GO" id="GO:0016903">
    <property type="term" value="F:oxidoreductase activity, acting on the aldehyde or oxo group of donors"/>
    <property type="evidence" value="ECO:0007669"/>
    <property type="project" value="InterPro"/>
</dbReference>
<dbReference type="RefSeq" id="WP_009644516.1">
    <property type="nucleotide sequence ID" value="NZ_JABXYR010000001.1"/>
</dbReference>
<evidence type="ECO:0000313" key="4">
    <source>
        <dbReference type="Proteomes" id="UP000526307"/>
    </source>
</evidence>
<reference evidence="3 4" key="1">
    <citation type="submission" date="2020-06" db="EMBL/GenBank/DDBJ databases">
        <title>Mogibacterium timidum strain W9173 genomic sequence.</title>
        <authorList>
            <person name="Wade W.G."/>
            <person name="Johnston C.D."/>
            <person name="Chen T."/>
            <person name="Dewhirst F.E."/>
        </authorList>
    </citation>
    <scope>NUCLEOTIDE SEQUENCE [LARGE SCALE GENOMIC DNA]</scope>
    <source>
        <strain evidence="3 4">W9173</strain>
    </source>
</reference>
<dbReference type="Pfam" id="PF01558">
    <property type="entry name" value="POR"/>
    <property type="match status" value="1"/>
</dbReference>
<keyword evidence="4" id="KW-1185">Reference proteome</keyword>
<evidence type="ECO:0000259" key="2">
    <source>
        <dbReference type="Pfam" id="PF01558"/>
    </source>
</evidence>